<feature type="transmembrane region" description="Helical" evidence="2">
    <location>
        <begin position="136"/>
        <end position="157"/>
    </location>
</feature>
<name>U3GUU6_9CORY</name>
<reference evidence="3 4" key="1">
    <citation type="journal article" date="2013" name="Genome Announc.">
        <title>Whole-Genome Sequence of the Clinical Strain Corynebacterium argentoratense DSM 44202, Isolated from a Human Throat Specimen.</title>
        <authorList>
            <person name="Bomholt C."/>
            <person name="Glaub A."/>
            <person name="Gravermann K."/>
            <person name="Albersmeier A."/>
            <person name="Brinkrolf K."/>
            <person name="Ruckert C."/>
            <person name="Tauch A."/>
        </authorList>
    </citation>
    <scope>NUCLEOTIDE SEQUENCE [LARGE SCALE GENOMIC DNA]</scope>
    <source>
        <strain evidence="3">DSM 44202</strain>
    </source>
</reference>
<feature type="compositionally biased region" description="Basic residues" evidence="1">
    <location>
        <begin position="211"/>
        <end position="222"/>
    </location>
</feature>
<dbReference type="AlphaFoldDB" id="U3GUU6"/>
<dbReference type="EMBL" id="CP006365">
    <property type="protein sequence ID" value="AGU15275.1"/>
    <property type="molecule type" value="Genomic_DNA"/>
</dbReference>
<evidence type="ECO:0000313" key="3">
    <source>
        <dbReference type="EMBL" id="AGU15275.1"/>
    </source>
</evidence>
<dbReference type="Proteomes" id="UP000016943">
    <property type="component" value="Chromosome"/>
</dbReference>
<feature type="region of interest" description="Disordered" evidence="1">
    <location>
        <begin position="196"/>
        <end position="222"/>
    </location>
</feature>
<feature type="transmembrane region" description="Helical" evidence="2">
    <location>
        <begin position="102"/>
        <end position="121"/>
    </location>
</feature>
<accession>U3GUU6</accession>
<evidence type="ECO:0000256" key="1">
    <source>
        <dbReference type="SAM" id="MobiDB-lite"/>
    </source>
</evidence>
<dbReference type="PATRIC" id="fig|1348662.3.peg.1122"/>
<keyword evidence="4" id="KW-1185">Reference proteome</keyword>
<keyword evidence="2" id="KW-0472">Membrane</keyword>
<gene>
    <name evidence="3" type="ORF">CARG_05735</name>
</gene>
<dbReference type="KEGG" id="caz:CARG_05735"/>
<sequence>MTVEEHIAAHGGDVAAAEKSAARELTFKGEQVPLGIAMIGFVLSLFFPHSGEVLGIDVLFDSETARFYLTTLPERIYVWAGVVGVVALTVAAIVTRLALVGYLAWFFSGVSLFYSIFAMWMRQSRPPTDPGVGPSFGLIMGAVCVLVAAVSWSFVIVHKSSLQKALDAVRRRGNPRAEDKVAQTQMSILDQEARRINEGQDNPLLVDDRRHRAAQRRKREQG</sequence>
<proteinExistence type="predicted"/>
<protein>
    <submittedName>
        <fullName evidence="3">Uncharacterized protein</fullName>
    </submittedName>
</protein>
<dbReference type="STRING" id="1348662.CARG_05735"/>
<keyword evidence="2" id="KW-0812">Transmembrane</keyword>
<feature type="transmembrane region" description="Helical" evidence="2">
    <location>
        <begin position="32"/>
        <end position="56"/>
    </location>
</feature>
<evidence type="ECO:0000313" key="4">
    <source>
        <dbReference type="Proteomes" id="UP000016943"/>
    </source>
</evidence>
<dbReference type="HOGENOM" id="CLU_094889_0_0_11"/>
<dbReference type="eggNOG" id="ENOG5031IRR">
    <property type="taxonomic scope" value="Bacteria"/>
</dbReference>
<organism evidence="3 4">
    <name type="scientific">Corynebacterium argentoratense DSM 44202</name>
    <dbReference type="NCBI Taxonomy" id="1348662"/>
    <lineage>
        <taxon>Bacteria</taxon>
        <taxon>Bacillati</taxon>
        <taxon>Actinomycetota</taxon>
        <taxon>Actinomycetes</taxon>
        <taxon>Mycobacteriales</taxon>
        <taxon>Corynebacteriaceae</taxon>
        <taxon>Corynebacterium</taxon>
    </lineage>
</organism>
<keyword evidence="2" id="KW-1133">Transmembrane helix</keyword>
<feature type="transmembrane region" description="Helical" evidence="2">
    <location>
        <begin position="76"/>
        <end position="95"/>
    </location>
</feature>
<evidence type="ECO:0000256" key="2">
    <source>
        <dbReference type="SAM" id="Phobius"/>
    </source>
</evidence>